<proteinExistence type="predicted"/>
<dbReference type="SMART" id="SM00729">
    <property type="entry name" value="Elp3"/>
    <property type="match status" value="1"/>
</dbReference>
<dbReference type="SUPFAM" id="SSF52242">
    <property type="entry name" value="Cobalamin (vitamin B12)-binding domain"/>
    <property type="match status" value="1"/>
</dbReference>
<dbReference type="InterPro" id="IPR023404">
    <property type="entry name" value="rSAM_horseshoe"/>
</dbReference>
<dbReference type="SFLD" id="SFLDS00029">
    <property type="entry name" value="Radical_SAM"/>
    <property type="match status" value="1"/>
</dbReference>
<evidence type="ECO:0000256" key="3">
    <source>
        <dbReference type="ARBA" id="ARBA00022679"/>
    </source>
</evidence>
<evidence type="ECO:0000313" key="10">
    <source>
        <dbReference type="EMBL" id="PLX15378.1"/>
    </source>
</evidence>
<feature type="domain" description="B12-binding" evidence="8">
    <location>
        <begin position="113"/>
        <end position="244"/>
    </location>
</feature>
<dbReference type="InterPro" id="IPR023885">
    <property type="entry name" value="4Fe4S-binding_SPASM_dom"/>
</dbReference>
<evidence type="ECO:0000256" key="1">
    <source>
        <dbReference type="ARBA" id="ARBA00001966"/>
    </source>
</evidence>
<dbReference type="CDD" id="cd01335">
    <property type="entry name" value="Radical_SAM"/>
    <property type="match status" value="1"/>
</dbReference>
<evidence type="ECO:0000256" key="7">
    <source>
        <dbReference type="ARBA" id="ARBA00023014"/>
    </source>
</evidence>
<evidence type="ECO:0000259" key="9">
    <source>
        <dbReference type="PROSITE" id="PS51918"/>
    </source>
</evidence>
<keyword evidence="7" id="KW-0411">Iron-sulfur</keyword>
<dbReference type="GO" id="GO:0051539">
    <property type="term" value="F:4 iron, 4 sulfur cluster binding"/>
    <property type="evidence" value="ECO:0007669"/>
    <property type="project" value="UniProtKB-KW"/>
</dbReference>
<dbReference type="Pfam" id="PF04055">
    <property type="entry name" value="Radical_SAM"/>
    <property type="match status" value="1"/>
</dbReference>
<dbReference type="EMBL" id="PKTG01000140">
    <property type="protein sequence ID" value="PLX15378.1"/>
    <property type="molecule type" value="Genomic_DNA"/>
</dbReference>
<dbReference type="GO" id="GO:0003824">
    <property type="term" value="F:catalytic activity"/>
    <property type="evidence" value="ECO:0007669"/>
    <property type="project" value="InterPro"/>
</dbReference>
<dbReference type="PANTHER" id="PTHR43409:SF7">
    <property type="entry name" value="BLL1977 PROTEIN"/>
    <property type="match status" value="1"/>
</dbReference>
<dbReference type="Gene3D" id="3.20.20.70">
    <property type="entry name" value="Aldolase class I"/>
    <property type="match status" value="1"/>
</dbReference>
<dbReference type="InterPro" id="IPR013785">
    <property type="entry name" value="Aldolase_TIM"/>
</dbReference>
<organism evidence="10 11">
    <name type="scientific">Muiribacterium halophilum</name>
    <dbReference type="NCBI Taxonomy" id="2053465"/>
    <lineage>
        <taxon>Bacteria</taxon>
        <taxon>Candidatus Muiribacteriota</taxon>
        <taxon>Candidatus Muiribacteriia</taxon>
        <taxon>Candidatus Muiribacteriales</taxon>
        <taxon>Candidatus Muiribacteriaceae</taxon>
        <taxon>Candidatus Muiribacterium</taxon>
    </lineage>
</organism>
<sequence length="706" mass="80143">MNKKRLPCGNIFRSPVIRCDGSLTVCNYDLCLDLKLGDFKSQSLKELWDGEKINDLRIAHIKGKGLPEKCQKCKPDFTLSREDTVKWLKQRGYAHLISQFLARTAKVKLLLVNPLVSPKAPFKTCVTLGLGSIASFVQKDFEVEILNMNYSSLTNFDVAKYAKENDLTIVGVTAMTYQVKGGINLIRVIKEIYPDCITIFGGVFATMSPETIMEESKADFVIRGEGEKPLLNLLKAIDKSKPFKDIPSLVYRTETGFEVNPLETPLPAEEIPIIDRKLLPTFGFIFDDSVFGDSPENMVSVVVMFSRGCPSNCIFCESPHMWGRRVRMKPMDMVFDEIKYIIAEYGIKNFVIDDDSFTASKKNVRAFCERLILEDLNIKWRCNTKVSMVDKDIMLLMKKAGCVKVTYGVESGNPQVLKNLRKSFTIEQVKKALSLNKETGLPGSMLMIIGSPGETPETVKDSLSLIEELEPSGGFDFQIMQPHPGTDLRREIDTFGGKILTDDWDEYYSDNITYIPEGFDQKEFLSWCKKITRRPVKIAGIDKVSFSKEEGNTVNIPVDMWDNAYFDRLEAFYWKGDDGFSKGYTHTLGADSGHISYNFTLKKLCSKLKIRFYACSQHMEEKSEIDVLINSYKVDTIQIDKKDAYGFLYEIEIDKEQLEKAKVVEGINTLTFKIEKGPLANGISIMYKALENHLPQQERPITIYCK</sequence>
<dbReference type="Pfam" id="PF13186">
    <property type="entry name" value="SPASM"/>
    <property type="match status" value="1"/>
</dbReference>
<dbReference type="InterPro" id="IPR006158">
    <property type="entry name" value="Cobalamin-bd"/>
</dbReference>
<evidence type="ECO:0000313" key="11">
    <source>
        <dbReference type="Proteomes" id="UP000234857"/>
    </source>
</evidence>
<comment type="caution">
    <text evidence="10">The sequence shown here is derived from an EMBL/GenBank/DDBJ whole genome shotgun (WGS) entry which is preliminary data.</text>
</comment>
<dbReference type="Pfam" id="PF02310">
    <property type="entry name" value="B12-binding"/>
    <property type="match status" value="1"/>
</dbReference>
<dbReference type="AlphaFoldDB" id="A0A2N5Z9N3"/>
<keyword evidence="5" id="KW-0479">Metal-binding</keyword>
<keyword evidence="6" id="KW-0408">Iron</keyword>
<name>A0A2N5Z9N3_MUIH1</name>
<dbReference type="InterPro" id="IPR036724">
    <property type="entry name" value="Cobalamin-bd_sf"/>
</dbReference>
<keyword evidence="4" id="KW-0949">S-adenosyl-L-methionine</keyword>
<dbReference type="Gene3D" id="3.40.50.280">
    <property type="entry name" value="Cobalamin-binding domain"/>
    <property type="match status" value="1"/>
</dbReference>
<dbReference type="SUPFAM" id="SSF102114">
    <property type="entry name" value="Radical SAM enzymes"/>
    <property type="match status" value="2"/>
</dbReference>
<dbReference type="InterPro" id="IPR058240">
    <property type="entry name" value="rSAM_sf"/>
</dbReference>
<keyword evidence="3" id="KW-0808">Transferase</keyword>
<accession>A0A2N5Z9N3</accession>
<dbReference type="InterPro" id="IPR007197">
    <property type="entry name" value="rSAM"/>
</dbReference>
<feature type="domain" description="Radical SAM core" evidence="9">
    <location>
        <begin position="295"/>
        <end position="520"/>
    </location>
</feature>
<evidence type="ECO:0000256" key="5">
    <source>
        <dbReference type="ARBA" id="ARBA00022723"/>
    </source>
</evidence>
<evidence type="ECO:0000256" key="2">
    <source>
        <dbReference type="ARBA" id="ARBA00022603"/>
    </source>
</evidence>
<dbReference type="GO" id="GO:0031419">
    <property type="term" value="F:cobalamin binding"/>
    <property type="evidence" value="ECO:0007669"/>
    <property type="project" value="InterPro"/>
</dbReference>
<keyword evidence="2" id="KW-0489">Methyltransferase</keyword>
<evidence type="ECO:0000256" key="4">
    <source>
        <dbReference type="ARBA" id="ARBA00022691"/>
    </source>
</evidence>
<evidence type="ECO:0000256" key="6">
    <source>
        <dbReference type="ARBA" id="ARBA00023004"/>
    </source>
</evidence>
<dbReference type="InterPro" id="IPR051198">
    <property type="entry name" value="BchE-like"/>
</dbReference>
<gene>
    <name evidence="10" type="ORF">C0601_13060</name>
</gene>
<dbReference type="InterPro" id="IPR034466">
    <property type="entry name" value="Methyltransferase_Class_B"/>
</dbReference>
<evidence type="ECO:0000259" key="8">
    <source>
        <dbReference type="PROSITE" id="PS51332"/>
    </source>
</evidence>
<reference evidence="10 11" key="1">
    <citation type="submission" date="2017-11" db="EMBL/GenBank/DDBJ databases">
        <title>Genome-resolved metagenomics identifies genetic mobility, metabolic interactions, and unexpected diversity in perchlorate-reducing communities.</title>
        <authorList>
            <person name="Barnum T.P."/>
            <person name="Figueroa I.A."/>
            <person name="Carlstrom C.I."/>
            <person name="Lucas L.N."/>
            <person name="Engelbrektson A.L."/>
            <person name="Coates J.D."/>
        </authorList>
    </citation>
    <scope>NUCLEOTIDE SEQUENCE [LARGE SCALE GENOMIC DNA]</scope>
    <source>
        <strain evidence="10">BM706</strain>
    </source>
</reference>
<dbReference type="CDD" id="cd02068">
    <property type="entry name" value="radical_SAM_B12_BD"/>
    <property type="match status" value="1"/>
</dbReference>
<dbReference type="SFLD" id="SFLDG01082">
    <property type="entry name" value="B12-binding_domain_containing"/>
    <property type="match status" value="1"/>
</dbReference>
<comment type="cofactor">
    <cofactor evidence="1">
        <name>[4Fe-4S] cluster</name>
        <dbReference type="ChEBI" id="CHEBI:49883"/>
    </cofactor>
</comment>
<dbReference type="PROSITE" id="PS51918">
    <property type="entry name" value="RADICAL_SAM"/>
    <property type="match status" value="1"/>
</dbReference>
<dbReference type="PROSITE" id="PS51332">
    <property type="entry name" value="B12_BINDING"/>
    <property type="match status" value="1"/>
</dbReference>
<protein>
    <submittedName>
        <fullName evidence="10">Uncharacterized protein</fullName>
    </submittedName>
</protein>
<dbReference type="GO" id="GO:0046872">
    <property type="term" value="F:metal ion binding"/>
    <property type="evidence" value="ECO:0007669"/>
    <property type="project" value="UniProtKB-KW"/>
</dbReference>
<dbReference type="PANTHER" id="PTHR43409">
    <property type="entry name" value="ANAEROBIC MAGNESIUM-PROTOPORPHYRIN IX MONOMETHYL ESTER CYCLASE-RELATED"/>
    <property type="match status" value="1"/>
</dbReference>
<dbReference type="InterPro" id="IPR006638">
    <property type="entry name" value="Elp3/MiaA/NifB-like_rSAM"/>
</dbReference>
<dbReference type="Gene3D" id="3.80.30.20">
    <property type="entry name" value="tm_1862 like domain"/>
    <property type="match status" value="1"/>
</dbReference>
<dbReference type="Proteomes" id="UP000234857">
    <property type="component" value="Unassembled WGS sequence"/>
</dbReference>
<dbReference type="SFLD" id="SFLDG01123">
    <property type="entry name" value="methyltransferase_(Class_B)"/>
    <property type="match status" value="1"/>
</dbReference>